<protein>
    <submittedName>
        <fullName evidence="1">Uncharacterized protein</fullName>
    </submittedName>
</protein>
<dbReference type="AlphaFoldDB" id="A0A6M3M2P3"/>
<reference evidence="1" key="1">
    <citation type="submission" date="2020-03" db="EMBL/GenBank/DDBJ databases">
        <title>The deep terrestrial virosphere.</title>
        <authorList>
            <person name="Holmfeldt K."/>
            <person name="Nilsson E."/>
            <person name="Simone D."/>
            <person name="Lopez-Fernandez M."/>
            <person name="Wu X."/>
            <person name="de Brujin I."/>
            <person name="Lundin D."/>
            <person name="Andersson A."/>
            <person name="Bertilsson S."/>
            <person name="Dopson M."/>
        </authorList>
    </citation>
    <scope>NUCLEOTIDE SEQUENCE</scope>
    <source>
        <strain evidence="1">MM171A01319</strain>
        <strain evidence="2">MM171B02265</strain>
    </source>
</reference>
<proteinExistence type="predicted"/>
<gene>
    <name evidence="1" type="ORF">MM171A01319_0001</name>
    <name evidence="2" type="ORF">MM171B02265_0002</name>
</gene>
<evidence type="ECO:0000313" key="2">
    <source>
        <dbReference type="EMBL" id="QJB01615.1"/>
    </source>
</evidence>
<accession>A0A6M3M2P3</accession>
<dbReference type="EMBL" id="MT143629">
    <property type="protein sequence ID" value="QJA99098.1"/>
    <property type="molecule type" value="Genomic_DNA"/>
</dbReference>
<evidence type="ECO:0000313" key="1">
    <source>
        <dbReference type="EMBL" id="QJA99098.1"/>
    </source>
</evidence>
<organism evidence="1">
    <name type="scientific">viral metagenome</name>
    <dbReference type="NCBI Taxonomy" id="1070528"/>
    <lineage>
        <taxon>unclassified sequences</taxon>
        <taxon>metagenomes</taxon>
        <taxon>organismal metagenomes</taxon>
    </lineage>
</organism>
<dbReference type="EMBL" id="MT143719">
    <property type="protein sequence ID" value="QJB01615.1"/>
    <property type="molecule type" value="Genomic_DNA"/>
</dbReference>
<name>A0A6M3M2P3_9ZZZZ</name>
<sequence>MNLEEQSFANMTFFYFDELNQVIGGVNAIKVFPDASRRTVRKRGLIETYYTARGCPNSRVTDEACNALGEWAKMFKEDYT</sequence>